<feature type="transmembrane region" description="Helical" evidence="6">
    <location>
        <begin position="327"/>
        <end position="349"/>
    </location>
</feature>
<keyword evidence="3 6" id="KW-0812">Transmembrane</keyword>
<name>A0AB73T0F9_9FIRM</name>
<evidence type="ECO:0000256" key="5">
    <source>
        <dbReference type="ARBA" id="ARBA00023136"/>
    </source>
</evidence>
<feature type="transmembrane region" description="Helical" evidence="6">
    <location>
        <begin position="229"/>
        <end position="247"/>
    </location>
</feature>
<evidence type="ECO:0000256" key="6">
    <source>
        <dbReference type="SAM" id="Phobius"/>
    </source>
</evidence>
<feature type="transmembrane region" description="Helical" evidence="6">
    <location>
        <begin position="38"/>
        <end position="56"/>
    </location>
</feature>
<dbReference type="RefSeq" id="WP_109747840.1">
    <property type="nucleotide sequence ID" value="NZ_JANKBI010000022.1"/>
</dbReference>
<keyword evidence="4 6" id="KW-1133">Transmembrane helix</keyword>
<comment type="similarity">
    <text evidence="2">Belongs to the autoinducer-2 exporter (AI-2E) (TC 2.A.86) family.</text>
</comment>
<keyword evidence="5 6" id="KW-0472">Membrane</keyword>
<protein>
    <submittedName>
        <fullName evidence="7">Sporulation integral membrane protein YtvI</fullName>
    </submittedName>
</protein>
<keyword evidence="8" id="KW-1185">Reference proteome</keyword>
<evidence type="ECO:0000256" key="2">
    <source>
        <dbReference type="ARBA" id="ARBA00009773"/>
    </source>
</evidence>
<gene>
    <name evidence="7" type="ORF">C7383_11386</name>
</gene>
<feature type="transmembrane region" description="Helical" evidence="6">
    <location>
        <begin position="68"/>
        <end position="91"/>
    </location>
</feature>
<feature type="transmembrane region" description="Helical" evidence="6">
    <location>
        <begin position="174"/>
        <end position="192"/>
    </location>
</feature>
<evidence type="ECO:0000313" key="8">
    <source>
        <dbReference type="Proteomes" id="UP000245412"/>
    </source>
</evidence>
<feature type="transmembrane region" description="Helical" evidence="6">
    <location>
        <begin position="287"/>
        <end position="307"/>
    </location>
</feature>
<evidence type="ECO:0000256" key="3">
    <source>
        <dbReference type="ARBA" id="ARBA00022692"/>
    </source>
</evidence>
<dbReference type="GO" id="GO:0055085">
    <property type="term" value="P:transmembrane transport"/>
    <property type="evidence" value="ECO:0007669"/>
    <property type="project" value="TreeGrafter"/>
</dbReference>
<dbReference type="GO" id="GO:0016020">
    <property type="term" value="C:membrane"/>
    <property type="evidence" value="ECO:0007669"/>
    <property type="project" value="UniProtKB-SubCell"/>
</dbReference>
<dbReference type="Pfam" id="PF01594">
    <property type="entry name" value="AI-2E_transport"/>
    <property type="match status" value="1"/>
</dbReference>
<dbReference type="PANTHER" id="PTHR21716">
    <property type="entry name" value="TRANSMEMBRANE PROTEIN"/>
    <property type="match status" value="1"/>
</dbReference>
<reference evidence="7 8" key="1">
    <citation type="submission" date="2018-05" db="EMBL/GenBank/DDBJ databases">
        <authorList>
            <person name="Goeker M."/>
            <person name="Huntemann M."/>
            <person name="Clum A."/>
            <person name="Pillay M."/>
            <person name="Palaniappan K."/>
            <person name="Varghese N."/>
            <person name="Mikhailova N."/>
            <person name="Stamatis D."/>
            <person name="Reddy T."/>
            <person name="Daum C."/>
            <person name="Shapiro N."/>
            <person name="Ivanova N."/>
            <person name="Kyrpides N."/>
            <person name="Woyke T."/>
        </authorList>
    </citation>
    <scope>NUCLEOTIDE SEQUENCE [LARGE SCALE GENOMIC DNA]</scope>
    <source>
        <strain evidence="7 8">DSM 26524</strain>
    </source>
</reference>
<dbReference type="PANTHER" id="PTHR21716:SF68">
    <property type="entry name" value="TRANSPORT PROTEIN YTVI-RELATED"/>
    <property type="match status" value="1"/>
</dbReference>
<feature type="transmembrane region" description="Helical" evidence="6">
    <location>
        <begin position="253"/>
        <end position="280"/>
    </location>
</feature>
<dbReference type="InterPro" id="IPR002549">
    <property type="entry name" value="AI-2E-like"/>
</dbReference>
<feature type="transmembrane region" description="Helical" evidence="6">
    <location>
        <begin position="14"/>
        <end position="32"/>
    </location>
</feature>
<organism evidence="7 8">
    <name type="scientific">Murimonas intestini</name>
    <dbReference type="NCBI Taxonomy" id="1337051"/>
    <lineage>
        <taxon>Bacteria</taxon>
        <taxon>Bacillati</taxon>
        <taxon>Bacillota</taxon>
        <taxon>Clostridia</taxon>
        <taxon>Lachnospirales</taxon>
        <taxon>Lachnospiraceae</taxon>
        <taxon>Murimonas</taxon>
    </lineage>
</organism>
<dbReference type="NCBIfam" id="TIGR02872">
    <property type="entry name" value="spore_ytvI"/>
    <property type="match status" value="1"/>
</dbReference>
<evidence type="ECO:0000256" key="1">
    <source>
        <dbReference type="ARBA" id="ARBA00004141"/>
    </source>
</evidence>
<dbReference type="AlphaFoldDB" id="A0AB73T0F9"/>
<comment type="subcellular location">
    <subcellularLocation>
        <location evidence="1">Membrane</location>
        <topology evidence="1">Multi-pass membrane protein</topology>
    </subcellularLocation>
</comment>
<dbReference type="EMBL" id="QGGY01000013">
    <property type="protein sequence ID" value="PWJ73300.1"/>
    <property type="molecule type" value="Genomic_DNA"/>
</dbReference>
<accession>A0AB73T0F9</accession>
<evidence type="ECO:0000256" key="4">
    <source>
        <dbReference type="ARBA" id="ARBA00022989"/>
    </source>
</evidence>
<proteinExistence type="inferred from homology"/>
<sequence length="362" mass="39914">MDSLGENVERRKRFIINFMYWLIIGGIVFLLLKYGLTYIMPFLIGFGIAWILRKPIRFLADKCRIKQSIVAVLLVIVFYGAAGTLLSLLGIRIVTACMDLFAAIPGWYTKDIQPALMDLIASLEVTMSRLDASVVETLNEVALNLVKSLGEMLSGFSVKAIGAVSNYASALPGFLIRVLFAVISSFFFAVDYEKVTGFAMRQMKEKHQKMVIVVKDYVVNTLFKCVRSYALIMFITFVELSIGLTVLGIENSVFIALCIAVFDILPVLGTGGIMIPWVVLEAIQGNYPLALGLLAVYLVVTVIRNIIEPKIVGSQVGLHPLVTLMSMFIGAQLFGVLGLFGLPITLSLLKNLNDQGVIHIFK</sequence>
<dbReference type="InterPro" id="IPR014227">
    <property type="entry name" value="YtvI-like"/>
</dbReference>
<evidence type="ECO:0000313" key="7">
    <source>
        <dbReference type="EMBL" id="PWJ73300.1"/>
    </source>
</evidence>
<dbReference type="Proteomes" id="UP000245412">
    <property type="component" value="Unassembled WGS sequence"/>
</dbReference>
<comment type="caution">
    <text evidence="7">The sequence shown here is derived from an EMBL/GenBank/DDBJ whole genome shotgun (WGS) entry which is preliminary data.</text>
</comment>